<accession>A0A7W8GA13</accession>
<protein>
    <submittedName>
        <fullName evidence="1">Uncharacterized protein</fullName>
    </submittedName>
</protein>
<evidence type="ECO:0000313" key="2">
    <source>
        <dbReference type="Proteomes" id="UP000518887"/>
    </source>
</evidence>
<sequence>MIDFSKNISWFKEFGLDIDTGSIQDCLVNKVSYSKEKVISYLKKGKRIASCPRELYDPITKEFLENSFSVYTDGEYYWIDVLPKIIEKYNIQLTNVFVKKIEELK</sequence>
<dbReference type="AlphaFoldDB" id="A0A7W8GA13"/>
<comment type="caution">
    <text evidence="1">The sequence shown here is derived from an EMBL/GenBank/DDBJ whole genome shotgun (WGS) entry which is preliminary data.</text>
</comment>
<dbReference type="Proteomes" id="UP000518887">
    <property type="component" value="Unassembled WGS sequence"/>
</dbReference>
<dbReference type="EMBL" id="JACHFQ010000006">
    <property type="protein sequence ID" value="MBB5226560.1"/>
    <property type="molecule type" value="Genomic_DNA"/>
</dbReference>
<proteinExistence type="predicted"/>
<organism evidence="1 2">
    <name type="scientific">Treponema ruminis</name>
    <dbReference type="NCBI Taxonomy" id="744515"/>
    <lineage>
        <taxon>Bacteria</taxon>
        <taxon>Pseudomonadati</taxon>
        <taxon>Spirochaetota</taxon>
        <taxon>Spirochaetia</taxon>
        <taxon>Spirochaetales</taxon>
        <taxon>Treponemataceae</taxon>
        <taxon>Treponema</taxon>
    </lineage>
</organism>
<gene>
    <name evidence="1" type="ORF">HNP76_001941</name>
</gene>
<evidence type="ECO:0000313" key="1">
    <source>
        <dbReference type="EMBL" id="MBB5226560.1"/>
    </source>
</evidence>
<reference evidence="1 2" key="1">
    <citation type="submission" date="2020-08" db="EMBL/GenBank/DDBJ databases">
        <title>Genomic Encyclopedia of Type Strains, Phase IV (KMG-IV): sequencing the most valuable type-strain genomes for metagenomic binning, comparative biology and taxonomic classification.</title>
        <authorList>
            <person name="Goeker M."/>
        </authorList>
    </citation>
    <scope>NUCLEOTIDE SEQUENCE [LARGE SCALE GENOMIC DNA]</scope>
    <source>
        <strain evidence="1 2">DSM 103462</strain>
    </source>
</reference>
<keyword evidence="2" id="KW-1185">Reference proteome</keyword>
<dbReference type="RefSeq" id="WP_184659950.1">
    <property type="nucleotide sequence ID" value="NZ_CP031518.1"/>
</dbReference>
<name>A0A7W8GA13_9SPIR</name>